<dbReference type="InterPro" id="IPR010985">
    <property type="entry name" value="Ribbon_hlx_hlx"/>
</dbReference>
<evidence type="ECO:0000313" key="3">
    <source>
        <dbReference type="Proteomes" id="UP001357223"/>
    </source>
</evidence>
<dbReference type="Pfam" id="PF01402">
    <property type="entry name" value="RHH_1"/>
    <property type="match status" value="1"/>
</dbReference>
<dbReference type="Gene3D" id="1.10.1220.10">
    <property type="entry name" value="Met repressor-like"/>
    <property type="match status" value="1"/>
</dbReference>
<dbReference type="SUPFAM" id="SSF47598">
    <property type="entry name" value="Ribbon-helix-helix"/>
    <property type="match status" value="1"/>
</dbReference>
<dbReference type="InterPro" id="IPR013321">
    <property type="entry name" value="Arc_rbn_hlx_hlx"/>
</dbReference>
<sequence length="82" mass="9454">MDINVRNVEPVAVKKLDELAKAKGMSRSQYVREMIESFTFLSMRDGIVDRLEYQLDLNTLAMKRYSDSIDELVAVIKELIAE</sequence>
<accession>A0ABZ2CD18</accession>
<evidence type="ECO:0000313" key="2">
    <source>
        <dbReference type="EMBL" id="WVX81641.1"/>
    </source>
</evidence>
<dbReference type="InterPro" id="IPR002145">
    <property type="entry name" value="CopG"/>
</dbReference>
<gene>
    <name evidence="2" type="ORF">R4Z09_00860</name>
</gene>
<evidence type="ECO:0000259" key="1">
    <source>
        <dbReference type="Pfam" id="PF01402"/>
    </source>
</evidence>
<organism evidence="2 3">
    <name type="scientific">Niallia oryzisoli</name>
    <dbReference type="NCBI Taxonomy" id="1737571"/>
    <lineage>
        <taxon>Bacteria</taxon>
        <taxon>Bacillati</taxon>
        <taxon>Bacillota</taxon>
        <taxon>Bacilli</taxon>
        <taxon>Bacillales</taxon>
        <taxon>Bacillaceae</taxon>
        <taxon>Niallia</taxon>
    </lineage>
</organism>
<feature type="domain" description="Ribbon-helix-helix protein CopG" evidence="1">
    <location>
        <begin position="13"/>
        <end position="36"/>
    </location>
</feature>
<keyword evidence="3" id="KW-1185">Reference proteome</keyword>
<name>A0ABZ2CD18_9BACI</name>
<protein>
    <submittedName>
        <fullName evidence="2">Ribbon-helix-helix protein, CopG family</fullName>
    </submittedName>
</protein>
<dbReference type="EMBL" id="CP137640">
    <property type="protein sequence ID" value="WVX81641.1"/>
    <property type="molecule type" value="Genomic_DNA"/>
</dbReference>
<dbReference type="RefSeq" id="WP_338450553.1">
    <property type="nucleotide sequence ID" value="NZ_CP137640.1"/>
</dbReference>
<reference evidence="2 3" key="1">
    <citation type="submission" date="2023-10" db="EMBL/GenBank/DDBJ databases">
        <title>Niallia locisalis sp.nov. isolated from a salt pond sample.</title>
        <authorList>
            <person name="Li X.-J."/>
            <person name="Dong L."/>
        </authorList>
    </citation>
    <scope>NUCLEOTIDE SEQUENCE [LARGE SCALE GENOMIC DNA]</scope>
    <source>
        <strain evidence="2 3">DSM 29761</strain>
    </source>
</reference>
<dbReference type="Proteomes" id="UP001357223">
    <property type="component" value="Chromosome"/>
</dbReference>
<proteinExistence type="predicted"/>